<keyword evidence="1" id="KW-0472">Membrane</keyword>
<protein>
    <submittedName>
        <fullName evidence="2">Uncharacterized protein</fullName>
    </submittedName>
</protein>
<keyword evidence="3" id="KW-1185">Reference proteome</keyword>
<dbReference type="AlphaFoldDB" id="A0AAE0BRG7"/>
<reference evidence="2 3" key="1">
    <citation type="journal article" date="2015" name="Genome Biol. Evol.">
        <title>Comparative Genomics of a Bacterivorous Green Alga Reveals Evolutionary Causalities and Consequences of Phago-Mixotrophic Mode of Nutrition.</title>
        <authorList>
            <person name="Burns J.A."/>
            <person name="Paasch A."/>
            <person name="Narechania A."/>
            <person name="Kim E."/>
        </authorList>
    </citation>
    <scope>NUCLEOTIDE SEQUENCE [LARGE SCALE GENOMIC DNA]</scope>
    <source>
        <strain evidence="2 3">PLY_AMNH</strain>
    </source>
</reference>
<gene>
    <name evidence="2" type="ORF">CYMTET_49409</name>
</gene>
<sequence length="110" mass="12189">MVNAAFYPLLLIFSPSILIALSSICLFQFTQGFKAFIMVSKEVKGNQVWKFVQPHCHQLGLVLESVLGPAQKFSPSTTHVVLVALMLGMIICAERIRTAILSSKIKVVRK</sequence>
<feature type="transmembrane region" description="Helical" evidence="1">
    <location>
        <begin position="6"/>
        <end position="29"/>
    </location>
</feature>
<evidence type="ECO:0000313" key="3">
    <source>
        <dbReference type="Proteomes" id="UP001190700"/>
    </source>
</evidence>
<name>A0AAE0BRG7_9CHLO</name>
<organism evidence="2 3">
    <name type="scientific">Cymbomonas tetramitiformis</name>
    <dbReference type="NCBI Taxonomy" id="36881"/>
    <lineage>
        <taxon>Eukaryota</taxon>
        <taxon>Viridiplantae</taxon>
        <taxon>Chlorophyta</taxon>
        <taxon>Pyramimonadophyceae</taxon>
        <taxon>Pyramimonadales</taxon>
        <taxon>Pyramimonadaceae</taxon>
        <taxon>Cymbomonas</taxon>
    </lineage>
</organism>
<keyword evidence="1" id="KW-0812">Transmembrane</keyword>
<accession>A0AAE0BRG7</accession>
<dbReference type="Proteomes" id="UP001190700">
    <property type="component" value="Unassembled WGS sequence"/>
</dbReference>
<evidence type="ECO:0000313" key="2">
    <source>
        <dbReference type="EMBL" id="KAK3240779.1"/>
    </source>
</evidence>
<dbReference type="EMBL" id="LGRX02033553">
    <property type="protein sequence ID" value="KAK3240779.1"/>
    <property type="molecule type" value="Genomic_DNA"/>
</dbReference>
<evidence type="ECO:0000256" key="1">
    <source>
        <dbReference type="SAM" id="Phobius"/>
    </source>
</evidence>
<comment type="caution">
    <text evidence="2">The sequence shown here is derived from an EMBL/GenBank/DDBJ whole genome shotgun (WGS) entry which is preliminary data.</text>
</comment>
<keyword evidence="1" id="KW-1133">Transmembrane helix</keyword>
<proteinExistence type="predicted"/>